<feature type="domain" description="4Fe-4S ferredoxin-type" evidence="6">
    <location>
        <begin position="215"/>
        <end position="244"/>
    </location>
</feature>
<dbReference type="InterPro" id="IPR000172">
    <property type="entry name" value="GMC_OxRdtase_N"/>
</dbReference>
<dbReference type="InterPro" id="IPR017896">
    <property type="entry name" value="4Fe4S_Fe-S-bd"/>
</dbReference>
<evidence type="ECO:0000256" key="4">
    <source>
        <dbReference type="ARBA" id="ARBA00023002"/>
    </source>
</evidence>
<dbReference type="GO" id="GO:0016614">
    <property type="term" value="F:oxidoreductase activity, acting on CH-OH group of donors"/>
    <property type="evidence" value="ECO:0007669"/>
    <property type="project" value="InterPro"/>
</dbReference>
<evidence type="ECO:0000313" key="8">
    <source>
        <dbReference type="Proteomes" id="UP000681041"/>
    </source>
</evidence>
<dbReference type="OrthoDB" id="346033at2157"/>
<gene>
    <name evidence="7" type="ORF">HYG87_01405</name>
</gene>
<evidence type="ECO:0000313" key="7">
    <source>
        <dbReference type="EMBL" id="QUH22515.1"/>
    </source>
</evidence>
<dbReference type="SUPFAM" id="SSF51905">
    <property type="entry name" value="FAD/NAD(P)-binding domain"/>
    <property type="match status" value="1"/>
</dbReference>
<proteinExistence type="inferred from homology"/>
<sequence>MSQKIVIIGSGAGGATIARELATQGNEVVLLEKGNYYETGQAAGHIINKKVISNSSDADEKALYNKLNGLVEEISPSNYDNTSKSNLEETISNSQNPDSQKLAKEENIDIGDKNTDKNSEDITDNVHRLNIELMYLEGVGGTTSVSLANACYACSTCYADSTTTQFQVHDLELYNEFLDAGKEMHINPLPYDFRGPITQKITETAEDLGFFMEAMPKFIDFSKCINCGNCLADCKPQAKWDSSHFVKDAIESGTELITEFEVTKIIHHGKKVSGVEGIHNGRKVTIKADKVIISAGALNTPLILRNSNIKDGVGEDLFCDLFITVGAYLKDSKFNKEIPMGVKSEFGPYFISPHYSAYLPPLIEEKFKNQGREIEVKPEDVVGFMIKIADESNGFLDEDGNVIKDLTNKDIDLFKEGIKKSSDILFGIGADSNSLVISPIRGAHPGGTASMGKVVDNSLQTSIKGLFVADASVIPRAPGRPPILTIVGLAKKLAKIIAQENSKGVKNSQELEECV</sequence>
<keyword evidence="8" id="KW-1185">Reference proteome</keyword>
<dbReference type="EMBL" id="CP058560">
    <property type="protein sequence ID" value="QUH22515.1"/>
    <property type="molecule type" value="Genomic_DNA"/>
</dbReference>
<feature type="compositionally biased region" description="Polar residues" evidence="5">
    <location>
        <begin position="77"/>
        <end position="99"/>
    </location>
</feature>
<keyword evidence="3" id="KW-0274">FAD</keyword>
<evidence type="ECO:0000256" key="1">
    <source>
        <dbReference type="ARBA" id="ARBA00010790"/>
    </source>
</evidence>
<dbReference type="Pfam" id="PF00732">
    <property type="entry name" value="GMC_oxred_N"/>
    <property type="match status" value="1"/>
</dbReference>
<dbReference type="RefSeq" id="WP_211533459.1">
    <property type="nucleotide sequence ID" value="NZ_CP058560.1"/>
</dbReference>
<dbReference type="InterPro" id="IPR023753">
    <property type="entry name" value="FAD/NAD-binding_dom"/>
</dbReference>
<dbReference type="GO" id="GO:0050660">
    <property type="term" value="F:flavin adenine dinucleotide binding"/>
    <property type="evidence" value="ECO:0007669"/>
    <property type="project" value="InterPro"/>
</dbReference>
<dbReference type="Proteomes" id="UP000681041">
    <property type="component" value="Chromosome"/>
</dbReference>
<dbReference type="Pfam" id="PF07992">
    <property type="entry name" value="Pyr_redox_2"/>
    <property type="match status" value="1"/>
</dbReference>
<dbReference type="GeneID" id="64819379"/>
<comment type="similarity">
    <text evidence="1">Belongs to the GMC oxidoreductase family.</text>
</comment>
<evidence type="ECO:0000256" key="5">
    <source>
        <dbReference type="SAM" id="MobiDB-lite"/>
    </source>
</evidence>
<dbReference type="AlphaFoldDB" id="A0A8T8K4W2"/>
<accession>A0A8T8K4W2</accession>
<evidence type="ECO:0000256" key="2">
    <source>
        <dbReference type="ARBA" id="ARBA00022630"/>
    </source>
</evidence>
<feature type="region of interest" description="Disordered" evidence="5">
    <location>
        <begin position="77"/>
        <end position="121"/>
    </location>
</feature>
<keyword evidence="4" id="KW-0560">Oxidoreductase</keyword>
<name>A0A8T8K4W2_9EURY</name>
<dbReference type="KEGG" id="meme:HYG87_01405"/>
<keyword evidence="2" id="KW-0285">Flavoprotein</keyword>
<evidence type="ECO:0000259" key="6">
    <source>
        <dbReference type="PROSITE" id="PS51379"/>
    </source>
</evidence>
<protein>
    <submittedName>
        <fullName evidence="7">GMC family oxidoreductase</fullName>
    </submittedName>
</protein>
<dbReference type="Gene3D" id="3.50.50.60">
    <property type="entry name" value="FAD/NAD(P)-binding domain"/>
    <property type="match status" value="3"/>
</dbReference>
<evidence type="ECO:0000256" key="3">
    <source>
        <dbReference type="ARBA" id="ARBA00022827"/>
    </source>
</evidence>
<dbReference type="InterPro" id="IPR007867">
    <property type="entry name" value="GMC_OxRtase_C"/>
</dbReference>
<dbReference type="PROSITE" id="PS51379">
    <property type="entry name" value="4FE4S_FER_2"/>
    <property type="match status" value="1"/>
</dbReference>
<dbReference type="Pfam" id="PF05199">
    <property type="entry name" value="GMC_oxred_C"/>
    <property type="match status" value="1"/>
</dbReference>
<reference evidence="7" key="1">
    <citation type="submission" date="2020-07" db="EMBL/GenBank/DDBJ databases">
        <title>Methanobacterium. sp. MethCan genome.</title>
        <authorList>
            <person name="Postec A."/>
            <person name="Quemeneur M."/>
        </authorList>
    </citation>
    <scope>NUCLEOTIDE SEQUENCE</scope>
    <source>
        <strain evidence="7">MethCAN</strain>
    </source>
</reference>
<dbReference type="PANTHER" id="PTHR46056">
    <property type="entry name" value="LONG-CHAIN-ALCOHOL OXIDASE"/>
    <property type="match status" value="1"/>
</dbReference>
<feature type="compositionally biased region" description="Basic and acidic residues" evidence="5">
    <location>
        <begin position="101"/>
        <end position="121"/>
    </location>
</feature>
<dbReference type="PANTHER" id="PTHR46056:SF12">
    <property type="entry name" value="LONG-CHAIN-ALCOHOL OXIDASE"/>
    <property type="match status" value="1"/>
</dbReference>
<organism evidence="7 8">
    <name type="scientific">Methanobacterium alkalithermotolerans</name>
    <dbReference type="NCBI Taxonomy" id="2731220"/>
    <lineage>
        <taxon>Archaea</taxon>
        <taxon>Methanobacteriati</taxon>
        <taxon>Methanobacteriota</taxon>
        <taxon>Methanomada group</taxon>
        <taxon>Methanobacteria</taxon>
        <taxon>Methanobacteriales</taxon>
        <taxon>Methanobacteriaceae</taxon>
        <taxon>Methanobacterium</taxon>
    </lineage>
</organism>
<dbReference type="InterPro" id="IPR036188">
    <property type="entry name" value="FAD/NAD-bd_sf"/>
</dbReference>